<dbReference type="AlphaFoldDB" id="A0A9W8YJL5"/>
<evidence type="ECO:0000259" key="9">
    <source>
        <dbReference type="Pfam" id="PF03372"/>
    </source>
</evidence>
<evidence type="ECO:0000256" key="8">
    <source>
        <dbReference type="SAM" id="MobiDB-lite"/>
    </source>
</evidence>
<evidence type="ECO:0000256" key="1">
    <source>
        <dbReference type="ARBA" id="ARBA00007092"/>
    </source>
</evidence>
<feature type="active site" evidence="5">
    <location>
        <position position="255"/>
    </location>
</feature>
<accession>A0A9W8YJL5</accession>
<feature type="active site" description="Proton donor/acceptor" evidence="5">
    <location>
        <position position="306"/>
    </location>
</feature>
<keyword evidence="4 6" id="KW-0460">Magnesium</keyword>
<dbReference type="InterPro" id="IPR036691">
    <property type="entry name" value="Endo/exonu/phosph_ase_sf"/>
</dbReference>
<protein>
    <recommendedName>
        <fullName evidence="9">Endonuclease/exonuclease/phosphatase domain-containing protein</fullName>
    </recommendedName>
</protein>
<evidence type="ECO:0000256" key="2">
    <source>
        <dbReference type="ARBA" id="ARBA00022723"/>
    </source>
</evidence>
<gene>
    <name evidence="10" type="ORF">N0V93_009237</name>
</gene>
<keyword evidence="2 6" id="KW-0479">Metal-binding</keyword>
<feature type="domain" description="Endonuclease/exonuclease/phosphatase" evidence="9">
    <location>
        <begin position="52"/>
        <end position="430"/>
    </location>
</feature>
<feature type="binding site" evidence="6">
    <location>
        <position position="122"/>
    </location>
    <ligand>
        <name>Mg(2+)</name>
        <dbReference type="ChEBI" id="CHEBI:18420"/>
        <label>1</label>
    </ligand>
</feature>
<feature type="site" description="Important for catalytic activity" evidence="7">
    <location>
        <position position="399"/>
    </location>
</feature>
<keyword evidence="3" id="KW-0378">Hydrolase</keyword>
<evidence type="ECO:0000256" key="6">
    <source>
        <dbReference type="PIRSR" id="PIRSR604808-2"/>
    </source>
</evidence>
<keyword evidence="6" id="KW-0464">Manganese</keyword>
<keyword evidence="11" id="KW-1185">Reference proteome</keyword>
<comment type="cofactor">
    <cofactor evidence="6">
        <name>Mg(2+)</name>
        <dbReference type="ChEBI" id="CHEBI:18420"/>
    </cofactor>
    <cofactor evidence="6">
        <name>Mn(2+)</name>
        <dbReference type="ChEBI" id="CHEBI:29035"/>
    </cofactor>
    <text evidence="6">Probably binds two magnesium or manganese ions per subunit.</text>
</comment>
<feature type="region of interest" description="Disordered" evidence="8">
    <location>
        <begin position="1"/>
        <end position="22"/>
    </location>
</feature>
<dbReference type="PANTHER" id="PTHR22748:SF14">
    <property type="entry name" value="ENDONUCLEASE_EXONUCLEASE_PHOSPHATASE DOMAIN-CONTAINING PROTEIN"/>
    <property type="match status" value="1"/>
</dbReference>
<evidence type="ECO:0000256" key="7">
    <source>
        <dbReference type="PIRSR" id="PIRSR604808-3"/>
    </source>
</evidence>
<dbReference type="InterPro" id="IPR005135">
    <property type="entry name" value="Endo/exonuclease/phosphatase"/>
</dbReference>
<dbReference type="GO" id="GO:0008311">
    <property type="term" value="F:double-stranded DNA 3'-5' DNA exonuclease activity"/>
    <property type="evidence" value="ECO:0007669"/>
    <property type="project" value="TreeGrafter"/>
</dbReference>
<dbReference type="PROSITE" id="PS51435">
    <property type="entry name" value="AP_NUCLEASE_F1_4"/>
    <property type="match status" value="1"/>
</dbReference>
<feature type="binding site" evidence="6">
    <location>
        <position position="308"/>
    </location>
    <ligand>
        <name>Mg(2+)</name>
        <dbReference type="ChEBI" id="CHEBI:18420"/>
        <label>1</label>
    </ligand>
</feature>
<dbReference type="PROSITE" id="PS00726">
    <property type="entry name" value="AP_NUCLEASE_F1_1"/>
    <property type="match status" value="1"/>
</dbReference>
<dbReference type="GO" id="GO:0003677">
    <property type="term" value="F:DNA binding"/>
    <property type="evidence" value="ECO:0007669"/>
    <property type="project" value="InterPro"/>
</dbReference>
<sequence>MNRDISPPPLKRRKVRGSGLDVEDKFPRGQEINLDSEVVMGPTAARSIRLFSWNINGIQPFLPESNTSIKSFFKPVDRKQQRRSDQASVSQQAIQTQPSLVGNPLREFLQRHGWPDILFLQEVKISRLDKKTPTILLNAINTTLDEEDVIRQDRRYTLDINLPRDKHNARGFSGKLYGVGTLLREDFAKQHVAEVRHADWDLEGRVTIVELRPGNTNNDTSHTTHLTAIASNHTKPTCSAAAAATARPLALLNIYAVNGTAAPYRSPETGKVVGTRHDHKLAFHTRLRDECLELESRGFSVVIAGDLNIARGRLDGYPNLRTYPRQHCVNRADFNAKFFGDEDIARAEAHTGDVESLKKRLEAKFDGVDVFRALRGKERRYTYHPRSGDDWGSSCDRVDFTVVSRDLFESGRIVETDILDTPQERGTSDHVPLMVKLRMNEALPGKEDR</sequence>
<dbReference type="EMBL" id="JAPEVB010000006">
    <property type="protein sequence ID" value="KAJ4386342.1"/>
    <property type="molecule type" value="Genomic_DNA"/>
</dbReference>
<dbReference type="PANTHER" id="PTHR22748">
    <property type="entry name" value="AP ENDONUCLEASE"/>
    <property type="match status" value="1"/>
</dbReference>
<dbReference type="GO" id="GO:0008081">
    <property type="term" value="F:phosphoric diester hydrolase activity"/>
    <property type="evidence" value="ECO:0007669"/>
    <property type="project" value="TreeGrafter"/>
</dbReference>
<evidence type="ECO:0000256" key="5">
    <source>
        <dbReference type="PIRSR" id="PIRSR604808-1"/>
    </source>
</evidence>
<feature type="region of interest" description="Disordered" evidence="8">
    <location>
        <begin position="76"/>
        <end position="96"/>
    </location>
</feature>
<dbReference type="GO" id="GO:0006284">
    <property type="term" value="P:base-excision repair"/>
    <property type="evidence" value="ECO:0007669"/>
    <property type="project" value="TreeGrafter"/>
</dbReference>
<evidence type="ECO:0000256" key="4">
    <source>
        <dbReference type="ARBA" id="ARBA00022842"/>
    </source>
</evidence>
<comment type="similarity">
    <text evidence="1">Belongs to the DNA repair enzymes AP/ExoA family.</text>
</comment>
<dbReference type="Proteomes" id="UP001140453">
    <property type="component" value="Unassembled WGS sequence"/>
</dbReference>
<dbReference type="GO" id="GO:0046872">
    <property type="term" value="F:metal ion binding"/>
    <property type="evidence" value="ECO:0007669"/>
    <property type="project" value="UniProtKB-KW"/>
</dbReference>
<feature type="site" description="Interaction with DNA substrate" evidence="7">
    <location>
        <position position="430"/>
    </location>
</feature>
<feature type="binding site" evidence="6">
    <location>
        <position position="306"/>
    </location>
    <ligand>
        <name>Mg(2+)</name>
        <dbReference type="ChEBI" id="CHEBI:18420"/>
        <label>1</label>
    </ligand>
</feature>
<dbReference type="InterPro" id="IPR020847">
    <property type="entry name" value="AP_endonuclease_F1_BS"/>
</dbReference>
<dbReference type="SUPFAM" id="SSF56219">
    <property type="entry name" value="DNase I-like"/>
    <property type="match status" value="1"/>
</dbReference>
<dbReference type="GO" id="GO:0005634">
    <property type="term" value="C:nucleus"/>
    <property type="evidence" value="ECO:0007669"/>
    <property type="project" value="TreeGrafter"/>
</dbReference>
<organism evidence="10 11">
    <name type="scientific">Gnomoniopsis smithogilvyi</name>
    <dbReference type="NCBI Taxonomy" id="1191159"/>
    <lineage>
        <taxon>Eukaryota</taxon>
        <taxon>Fungi</taxon>
        <taxon>Dikarya</taxon>
        <taxon>Ascomycota</taxon>
        <taxon>Pezizomycotina</taxon>
        <taxon>Sordariomycetes</taxon>
        <taxon>Sordariomycetidae</taxon>
        <taxon>Diaporthales</taxon>
        <taxon>Gnomoniaceae</taxon>
        <taxon>Gnomoniopsis</taxon>
    </lineage>
</organism>
<feature type="binding site" evidence="6">
    <location>
        <position position="54"/>
    </location>
    <ligand>
        <name>Mg(2+)</name>
        <dbReference type="ChEBI" id="CHEBI:18420"/>
        <label>1</label>
    </ligand>
</feature>
<reference evidence="10" key="1">
    <citation type="submission" date="2022-10" db="EMBL/GenBank/DDBJ databases">
        <title>Tapping the CABI collections for fungal endophytes: first genome assemblies for Collariella, Neodidymelliopsis, Ascochyta clinopodiicola, Didymella pomorum, Didymosphaeria variabile, Neocosmospora piperis and Neocucurbitaria cava.</title>
        <authorList>
            <person name="Hill R."/>
        </authorList>
    </citation>
    <scope>NUCLEOTIDE SEQUENCE</scope>
    <source>
        <strain evidence="10">IMI 355082</strain>
    </source>
</reference>
<dbReference type="GO" id="GO:0003906">
    <property type="term" value="F:DNA-(apurinic or apyrimidinic site) endonuclease activity"/>
    <property type="evidence" value="ECO:0007669"/>
    <property type="project" value="TreeGrafter"/>
</dbReference>
<proteinExistence type="inferred from homology"/>
<feature type="compositionally biased region" description="Polar residues" evidence="8">
    <location>
        <begin position="86"/>
        <end position="96"/>
    </location>
</feature>
<dbReference type="OrthoDB" id="498125at2759"/>
<feature type="active site" description="Proton acceptor" evidence="5">
    <location>
        <position position="430"/>
    </location>
</feature>
<evidence type="ECO:0000313" key="11">
    <source>
        <dbReference type="Proteomes" id="UP001140453"/>
    </source>
</evidence>
<comment type="caution">
    <text evidence="10">The sequence shown here is derived from an EMBL/GenBank/DDBJ whole genome shotgun (WGS) entry which is preliminary data.</text>
</comment>
<feature type="compositionally biased region" description="Basic and acidic residues" evidence="8">
    <location>
        <begin position="76"/>
        <end position="85"/>
    </location>
</feature>
<dbReference type="Pfam" id="PF03372">
    <property type="entry name" value="Exo_endo_phos"/>
    <property type="match status" value="1"/>
</dbReference>
<feature type="binding site" evidence="6">
    <location>
        <position position="430"/>
    </location>
    <ligand>
        <name>Mg(2+)</name>
        <dbReference type="ChEBI" id="CHEBI:18420"/>
        <label>1</label>
    </ligand>
</feature>
<dbReference type="InterPro" id="IPR004808">
    <property type="entry name" value="AP_endonuc_1"/>
</dbReference>
<evidence type="ECO:0000256" key="3">
    <source>
        <dbReference type="ARBA" id="ARBA00022801"/>
    </source>
</evidence>
<dbReference type="Gene3D" id="3.60.10.10">
    <property type="entry name" value="Endonuclease/exonuclease/phosphatase"/>
    <property type="match status" value="1"/>
</dbReference>
<evidence type="ECO:0000313" key="10">
    <source>
        <dbReference type="EMBL" id="KAJ4386342.1"/>
    </source>
</evidence>
<name>A0A9W8YJL5_9PEZI</name>
<feature type="binding site" evidence="6">
    <location>
        <position position="429"/>
    </location>
    <ligand>
        <name>Mg(2+)</name>
        <dbReference type="ChEBI" id="CHEBI:18420"/>
        <label>1</label>
    </ligand>
</feature>
<feature type="site" description="Transition state stabilizer" evidence="7">
    <location>
        <position position="308"/>
    </location>
</feature>